<accession>A0A7T8QUP7</accession>
<dbReference type="AlphaFoldDB" id="A0A7T8QUP7"/>
<protein>
    <submittedName>
        <fullName evidence="1">Uncharacterized protein</fullName>
    </submittedName>
</protein>
<feature type="non-terminal residue" evidence="1">
    <location>
        <position position="56"/>
    </location>
</feature>
<name>A0A7T8QUP7_CALRO</name>
<dbReference type="EMBL" id="CP045890">
    <property type="protein sequence ID" value="QQP55759.1"/>
    <property type="molecule type" value="Genomic_DNA"/>
</dbReference>
<proteinExistence type="predicted"/>
<organism evidence="1 2">
    <name type="scientific">Caligus rogercresseyi</name>
    <name type="common">Sea louse</name>
    <dbReference type="NCBI Taxonomy" id="217165"/>
    <lineage>
        <taxon>Eukaryota</taxon>
        <taxon>Metazoa</taxon>
        <taxon>Ecdysozoa</taxon>
        <taxon>Arthropoda</taxon>
        <taxon>Crustacea</taxon>
        <taxon>Multicrustacea</taxon>
        <taxon>Hexanauplia</taxon>
        <taxon>Copepoda</taxon>
        <taxon>Siphonostomatoida</taxon>
        <taxon>Caligidae</taxon>
        <taxon>Caligus</taxon>
    </lineage>
</organism>
<evidence type="ECO:0000313" key="2">
    <source>
        <dbReference type="Proteomes" id="UP000595437"/>
    </source>
</evidence>
<feature type="non-terminal residue" evidence="1">
    <location>
        <position position="1"/>
    </location>
</feature>
<dbReference type="Proteomes" id="UP000595437">
    <property type="component" value="Chromosome 1"/>
</dbReference>
<evidence type="ECO:0000313" key="1">
    <source>
        <dbReference type="EMBL" id="QQP55759.1"/>
    </source>
</evidence>
<gene>
    <name evidence="1" type="ORF">FKW44_000201</name>
</gene>
<reference evidence="2" key="1">
    <citation type="submission" date="2021-01" db="EMBL/GenBank/DDBJ databases">
        <title>Caligus Genome Assembly.</title>
        <authorList>
            <person name="Gallardo-Escarate C."/>
        </authorList>
    </citation>
    <scope>NUCLEOTIDE SEQUENCE [LARGE SCALE GENOMIC DNA]</scope>
</reference>
<keyword evidence="2" id="KW-1185">Reference proteome</keyword>
<sequence>PFGGIVEKAWPILNSSDHMKILGSWIGSNSSRLNRDLMMSTLKKSCSFFHSLNLNV</sequence>